<evidence type="ECO:0000256" key="1">
    <source>
        <dbReference type="ARBA" id="ARBA00000971"/>
    </source>
</evidence>
<evidence type="ECO:0000256" key="2">
    <source>
        <dbReference type="ARBA" id="ARBA00006577"/>
    </source>
</evidence>
<feature type="domain" description="PPIase FKBP-type" evidence="7">
    <location>
        <begin position="91"/>
        <end position="180"/>
    </location>
</feature>
<dbReference type="PANTHER" id="PTHR43811:SF19">
    <property type="entry name" value="39 KDA FK506-BINDING NUCLEAR PROTEIN"/>
    <property type="match status" value="1"/>
</dbReference>
<organism evidence="8 9">
    <name type="scientific">Propionibacterium cyclohexanicum</name>
    <dbReference type="NCBI Taxonomy" id="64702"/>
    <lineage>
        <taxon>Bacteria</taxon>
        <taxon>Bacillati</taxon>
        <taxon>Actinomycetota</taxon>
        <taxon>Actinomycetes</taxon>
        <taxon>Propionibacteriales</taxon>
        <taxon>Propionibacteriaceae</taxon>
        <taxon>Propionibacterium</taxon>
    </lineage>
</organism>
<dbReference type="PROSITE" id="PS50059">
    <property type="entry name" value="FKBP_PPIASE"/>
    <property type="match status" value="2"/>
</dbReference>
<dbReference type="GO" id="GO:0003755">
    <property type="term" value="F:peptidyl-prolyl cis-trans isomerase activity"/>
    <property type="evidence" value="ECO:0007669"/>
    <property type="project" value="UniProtKB-KW"/>
</dbReference>
<dbReference type="SUPFAM" id="SSF54534">
    <property type="entry name" value="FKBP-like"/>
    <property type="match status" value="2"/>
</dbReference>
<dbReference type="STRING" id="64702.SAMN05443377_104116"/>
<dbReference type="RefSeq" id="WP_091968062.1">
    <property type="nucleotide sequence ID" value="NZ_FOGZ01000004.1"/>
</dbReference>
<dbReference type="InterPro" id="IPR046357">
    <property type="entry name" value="PPIase_dom_sf"/>
</dbReference>
<dbReference type="OrthoDB" id="25996at2"/>
<dbReference type="EMBL" id="FOGZ01000004">
    <property type="protein sequence ID" value="SER63788.1"/>
    <property type="molecule type" value="Genomic_DNA"/>
</dbReference>
<dbReference type="Pfam" id="PF00254">
    <property type="entry name" value="FKBP_C"/>
    <property type="match status" value="2"/>
</dbReference>
<dbReference type="EC" id="5.2.1.8" evidence="3 6"/>
<evidence type="ECO:0000256" key="6">
    <source>
        <dbReference type="PROSITE-ProRule" id="PRU00277"/>
    </source>
</evidence>
<keyword evidence="4 6" id="KW-0697">Rotamase</keyword>
<feature type="domain" description="PPIase FKBP-type" evidence="7">
    <location>
        <begin position="235"/>
        <end position="324"/>
    </location>
</feature>
<evidence type="ECO:0000259" key="7">
    <source>
        <dbReference type="PROSITE" id="PS50059"/>
    </source>
</evidence>
<comment type="similarity">
    <text evidence="2">Belongs to the FKBP-type PPIase family.</text>
</comment>
<dbReference type="PANTHER" id="PTHR43811">
    <property type="entry name" value="FKBP-TYPE PEPTIDYL-PROLYL CIS-TRANS ISOMERASE FKPA"/>
    <property type="match status" value="1"/>
</dbReference>
<evidence type="ECO:0000256" key="4">
    <source>
        <dbReference type="ARBA" id="ARBA00023110"/>
    </source>
</evidence>
<dbReference type="Proteomes" id="UP000198815">
    <property type="component" value="Unassembled WGS sequence"/>
</dbReference>
<dbReference type="InterPro" id="IPR001179">
    <property type="entry name" value="PPIase_FKBP_dom"/>
</dbReference>
<dbReference type="Gene3D" id="3.10.50.40">
    <property type="match status" value="2"/>
</dbReference>
<gene>
    <name evidence="8" type="ORF">SAMN05443377_104116</name>
</gene>
<proteinExistence type="inferred from homology"/>
<keyword evidence="5 6" id="KW-0413">Isomerase</keyword>
<protein>
    <recommendedName>
        <fullName evidence="3 6">peptidylprolyl isomerase</fullName>
        <ecNumber evidence="3 6">5.2.1.8</ecNumber>
    </recommendedName>
</protein>
<dbReference type="AlphaFoldDB" id="A0A1H9QTL1"/>
<keyword evidence="9" id="KW-1185">Reference proteome</keyword>
<reference evidence="8 9" key="1">
    <citation type="submission" date="2016-10" db="EMBL/GenBank/DDBJ databases">
        <authorList>
            <person name="de Groot N.N."/>
        </authorList>
    </citation>
    <scope>NUCLEOTIDE SEQUENCE [LARGE SCALE GENOMIC DNA]</scope>
    <source>
        <strain evidence="8 9">DSM 16859</strain>
    </source>
</reference>
<comment type="catalytic activity">
    <reaction evidence="1 6">
        <text>[protein]-peptidylproline (omega=180) = [protein]-peptidylproline (omega=0)</text>
        <dbReference type="Rhea" id="RHEA:16237"/>
        <dbReference type="Rhea" id="RHEA-COMP:10747"/>
        <dbReference type="Rhea" id="RHEA-COMP:10748"/>
        <dbReference type="ChEBI" id="CHEBI:83833"/>
        <dbReference type="ChEBI" id="CHEBI:83834"/>
        <dbReference type="EC" id="5.2.1.8"/>
    </reaction>
</comment>
<sequence>MLIPVVLIAAAGCSKNSSARAQATASPSSTATASSTASASVAPRIISSLDAITVSGAPGAAPTVSAEWPLAVKETMSKVITPGTGAVVTSSSTVEVNYLGIDARTGATFDSSFSRGKTTSFGLSQVIAGFSKGLDGKHVGDRVLLAVSGPDGYDSAGGAASAGINVGDTLVFVVDIVSVQLTQPAGSPVTPPAGLPTVSGDINNPAISFPPDAKEPTDLVVQPLIAGTGKKVSAGDTVTVNYLGVEWGSGRVIGTTYADGKPAPQTGALTGTIEGWQKGLVNQTVGSRVLLVVPGSLAYPAGNATPSIAPGKTLVFVVDILFTQPAS</sequence>
<evidence type="ECO:0000256" key="3">
    <source>
        <dbReference type="ARBA" id="ARBA00013194"/>
    </source>
</evidence>
<evidence type="ECO:0000256" key="5">
    <source>
        <dbReference type="ARBA" id="ARBA00023235"/>
    </source>
</evidence>
<accession>A0A1H9QTL1</accession>
<evidence type="ECO:0000313" key="8">
    <source>
        <dbReference type="EMBL" id="SER63788.1"/>
    </source>
</evidence>
<evidence type="ECO:0000313" key="9">
    <source>
        <dbReference type="Proteomes" id="UP000198815"/>
    </source>
</evidence>
<name>A0A1H9QTL1_9ACTN</name>